<accession>A0A8J6GSB0</accession>
<dbReference type="EMBL" id="JAATJU010021027">
    <property type="protein sequence ID" value="KAH0514893.1"/>
    <property type="molecule type" value="Genomic_DNA"/>
</dbReference>
<reference evidence="1" key="1">
    <citation type="submission" date="2020-03" db="EMBL/GenBank/DDBJ databases">
        <title>Studies in the Genomics of Life Span.</title>
        <authorList>
            <person name="Glass D."/>
        </authorList>
    </citation>
    <scope>NUCLEOTIDE SEQUENCE</scope>
    <source>
        <strain evidence="1">LTLLF</strain>
        <tissue evidence="1">Muscle</tissue>
    </source>
</reference>
<comment type="caution">
    <text evidence="1">The sequence shown here is derived from an EMBL/GenBank/DDBJ whole genome shotgun (WGS) entry which is preliminary data.</text>
</comment>
<dbReference type="AlphaFoldDB" id="A0A8J6GSB0"/>
<sequence length="120" mass="12993">MFLCGPRACTDIRPLALQRGLAFNATARWNTSDIFETFLQINYAAGMNFSIVSLACVLPPFMFVSFNGSVGEDGVLNCSSSSCILSNCWSPTDESMLMVRIPALVPLVRASAASTRSIYP</sequence>
<organism evidence="1 2">
    <name type="scientific">Microtus ochrogaster</name>
    <name type="common">Prairie vole</name>
    <dbReference type="NCBI Taxonomy" id="79684"/>
    <lineage>
        <taxon>Eukaryota</taxon>
        <taxon>Metazoa</taxon>
        <taxon>Chordata</taxon>
        <taxon>Craniata</taxon>
        <taxon>Vertebrata</taxon>
        <taxon>Euteleostomi</taxon>
        <taxon>Mammalia</taxon>
        <taxon>Eutheria</taxon>
        <taxon>Euarchontoglires</taxon>
        <taxon>Glires</taxon>
        <taxon>Rodentia</taxon>
        <taxon>Myomorpha</taxon>
        <taxon>Muroidea</taxon>
        <taxon>Cricetidae</taxon>
        <taxon>Arvicolinae</taxon>
        <taxon>Microtus</taxon>
    </lineage>
</organism>
<dbReference type="Proteomes" id="UP000710432">
    <property type="component" value="Unassembled WGS sequence"/>
</dbReference>
<protein>
    <submittedName>
        <fullName evidence="1">Uncharacterized protein</fullName>
    </submittedName>
</protein>
<evidence type="ECO:0000313" key="2">
    <source>
        <dbReference type="Proteomes" id="UP000710432"/>
    </source>
</evidence>
<proteinExistence type="predicted"/>
<evidence type="ECO:0000313" key="1">
    <source>
        <dbReference type="EMBL" id="KAH0514893.1"/>
    </source>
</evidence>
<name>A0A8J6GSB0_MICOH</name>
<gene>
    <name evidence="1" type="ORF">LTLLF_132825</name>
</gene>